<dbReference type="GO" id="GO:0006014">
    <property type="term" value="P:D-ribose metabolic process"/>
    <property type="evidence" value="ECO:0007669"/>
    <property type="project" value="TreeGrafter"/>
</dbReference>
<feature type="non-terminal residue" evidence="4">
    <location>
        <position position="1"/>
    </location>
</feature>
<dbReference type="SUPFAM" id="SSF100950">
    <property type="entry name" value="NagB/RpiA/CoA transferase-like"/>
    <property type="match status" value="1"/>
</dbReference>
<proteinExistence type="predicted"/>
<dbReference type="GO" id="GO:0009052">
    <property type="term" value="P:pentose-phosphate shunt, non-oxidative branch"/>
    <property type="evidence" value="ECO:0007669"/>
    <property type="project" value="InterPro"/>
</dbReference>
<dbReference type="InterPro" id="IPR004788">
    <property type="entry name" value="Ribose5P_isomerase_type_A"/>
</dbReference>
<protein>
    <recommendedName>
        <fullName evidence="1">ribose-5-phosphate isomerase</fullName>
        <ecNumber evidence="1">5.3.1.6</ecNumber>
    </recommendedName>
    <alternativeName>
        <fullName evidence="3">Phosphoriboisomerase</fullName>
    </alternativeName>
</protein>
<accession>A0A382M8M8</accession>
<dbReference type="Gene3D" id="3.40.50.1360">
    <property type="match status" value="1"/>
</dbReference>
<evidence type="ECO:0000256" key="3">
    <source>
        <dbReference type="ARBA" id="ARBA00029734"/>
    </source>
</evidence>
<evidence type="ECO:0000256" key="1">
    <source>
        <dbReference type="ARBA" id="ARBA00011959"/>
    </source>
</evidence>
<dbReference type="EMBL" id="UINC01091078">
    <property type="protein sequence ID" value="SVC43561.1"/>
    <property type="molecule type" value="Genomic_DNA"/>
</dbReference>
<dbReference type="GO" id="GO:0005829">
    <property type="term" value="C:cytosol"/>
    <property type="evidence" value="ECO:0007669"/>
    <property type="project" value="TreeGrafter"/>
</dbReference>
<reference evidence="4" key="1">
    <citation type="submission" date="2018-05" db="EMBL/GenBank/DDBJ databases">
        <authorList>
            <person name="Lanie J.A."/>
            <person name="Ng W.-L."/>
            <person name="Kazmierczak K.M."/>
            <person name="Andrzejewski T.M."/>
            <person name="Davidsen T.M."/>
            <person name="Wayne K.J."/>
            <person name="Tettelin H."/>
            <person name="Glass J.I."/>
            <person name="Rusch D."/>
            <person name="Podicherti R."/>
            <person name="Tsui H.-C.T."/>
            <person name="Winkler M.E."/>
        </authorList>
    </citation>
    <scope>NUCLEOTIDE SEQUENCE</scope>
</reference>
<gene>
    <name evidence="4" type="ORF">METZ01_LOCUS296415</name>
</gene>
<dbReference type="GO" id="GO:0004751">
    <property type="term" value="F:ribose-5-phosphate isomerase activity"/>
    <property type="evidence" value="ECO:0007669"/>
    <property type="project" value="UniProtKB-EC"/>
</dbReference>
<evidence type="ECO:0000313" key="4">
    <source>
        <dbReference type="EMBL" id="SVC43561.1"/>
    </source>
</evidence>
<dbReference type="AlphaFoldDB" id="A0A382M8M8"/>
<keyword evidence="2" id="KW-0413">Isomerase</keyword>
<sequence length="88" mass="9709">VDQEQKKKKAAEKALEIVLSNVNKDTVLGIGTGSTTDYFTQLLIEHKLDFQGVVCSSIKTSKFFKNSGLSILELNEVHGLDYYIDGAD</sequence>
<dbReference type="InterPro" id="IPR037171">
    <property type="entry name" value="NagB/RpiA_transferase-like"/>
</dbReference>
<dbReference type="PANTHER" id="PTHR11934">
    <property type="entry name" value="RIBOSE-5-PHOSPHATE ISOMERASE"/>
    <property type="match status" value="1"/>
</dbReference>
<dbReference type="EC" id="5.3.1.6" evidence="1"/>
<evidence type="ECO:0000256" key="2">
    <source>
        <dbReference type="ARBA" id="ARBA00023235"/>
    </source>
</evidence>
<feature type="non-terminal residue" evidence="4">
    <location>
        <position position="88"/>
    </location>
</feature>
<dbReference type="PANTHER" id="PTHR11934:SF0">
    <property type="entry name" value="RIBOSE-5-PHOSPHATE ISOMERASE"/>
    <property type="match status" value="1"/>
</dbReference>
<name>A0A382M8M8_9ZZZZ</name>
<organism evidence="4">
    <name type="scientific">marine metagenome</name>
    <dbReference type="NCBI Taxonomy" id="408172"/>
    <lineage>
        <taxon>unclassified sequences</taxon>
        <taxon>metagenomes</taxon>
        <taxon>ecological metagenomes</taxon>
    </lineage>
</organism>